<keyword evidence="5 8" id="KW-1133">Transmembrane helix</keyword>
<organism evidence="9 10">
    <name type="scientific">Agrococcus casei LMG 22410</name>
    <dbReference type="NCBI Taxonomy" id="1255656"/>
    <lineage>
        <taxon>Bacteria</taxon>
        <taxon>Bacillati</taxon>
        <taxon>Actinomycetota</taxon>
        <taxon>Actinomycetes</taxon>
        <taxon>Micrococcales</taxon>
        <taxon>Microbacteriaceae</taxon>
        <taxon>Agrococcus</taxon>
    </lineage>
</organism>
<keyword evidence="6 8" id="KW-0472">Membrane</keyword>
<evidence type="ECO:0000313" key="10">
    <source>
        <dbReference type="Proteomes" id="UP000195787"/>
    </source>
</evidence>
<dbReference type="InterPro" id="IPR037185">
    <property type="entry name" value="EmrE-like"/>
</dbReference>
<dbReference type="AlphaFoldDB" id="A0A1R4F6Z1"/>
<evidence type="ECO:0000313" key="9">
    <source>
        <dbReference type="EMBL" id="SJM51623.1"/>
    </source>
</evidence>
<dbReference type="RefSeq" id="WP_068483760.1">
    <property type="nucleotide sequence ID" value="NZ_FUHU01000018.1"/>
</dbReference>
<dbReference type="EMBL" id="FUHU01000018">
    <property type="protein sequence ID" value="SJM51623.1"/>
    <property type="molecule type" value="Genomic_DNA"/>
</dbReference>
<keyword evidence="3" id="KW-1003">Cell membrane</keyword>
<dbReference type="Proteomes" id="UP000195787">
    <property type="component" value="Unassembled WGS sequence"/>
</dbReference>
<dbReference type="GO" id="GO:0005886">
    <property type="term" value="C:plasma membrane"/>
    <property type="evidence" value="ECO:0007669"/>
    <property type="project" value="UniProtKB-SubCell"/>
</dbReference>
<evidence type="ECO:0000256" key="6">
    <source>
        <dbReference type="ARBA" id="ARBA00023136"/>
    </source>
</evidence>
<dbReference type="PANTHER" id="PTHR30561">
    <property type="entry name" value="SMR FAMILY PROTON-DEPENDENT DRUG EFFLUX TRANSPORTER SUGE"/>
    <property type="match status" value="1"/>
</dbReference>
<accession>A0A1R4F6Z1</accession>
<evidence type="ECO:0000256" key="4">
    <source>
        <dbReference type="ARBA" id="ARBA00022692"/>
    </source>
</evidence>
<evidence type="ECO:0000256" key="7">
    <source>
        <dbReference type="RuleBase" id="RU003942"/>
    </source>
</evidence>
<evidence type="ECO:0000256" key="8">
    <source>
        <dbReference type="SAM" id="Phobius"/>
    </source>
</evidence>
<feature type="transmembrane region" description="Helical" evidence="8">
    <location>
        <begin position="84"/>
        <end position="104"/>
    </location>
</feature>
<dbReference type="Gene3D" id="1.10.3730.20">
    <property type="match status" value="1"/>
</dbReference>
<dbReference type="SUPFAM" id="SSF103481">
    <property type="entry name" value="Multidrug resistance efflux transporter EmrE"/>
    <property type="match status" value="1"/>
</dbReference>
<evidence type="ECO:0000256" key="2">
    <source>
        <dbReference type="ARBA" id="ARBA00022448"/>
    </source>
</evidence>
<evidence type="ECO:0000256" key="5">
    <source>
        <dbReference type="ARBA" id="ARBA00022989"/>
    </source>
</evidence>
<dbReference type="GeneID" id="303172139"/>
<comment type="subcellular location">
    <subcellularLocation>
        <location evidence="1 7">Cell membrane</location>
        <topology evidence="1 7">Multi-pass membrane protein</topology>
    </subcellularLocation>
</comment>
<dbReference type="PANTHER" id="PTHR30561:SF1">
    <property type="entry name" value="MULTIDRUG TRANSPORTER EMRE"/>
    <property type="match status" value="1"/>
</dbReference>
<feature type="transmembrane region" description="Helical" evidence="8">
    <location>
        <begin position="29"/>
        <end position="49"/>
    </location>
</feature>
<keyword evidence="10" id="KW-1185">Reference proteome</keyword>
<dbReference type="GO" id="GO:0022857">
    <property type="term" value="F:transmembrane transporter activity"/>
    <property type="evidence" value="ECO:0007669"/>
    <property type="project" value="InterPro"/>
</dbReference>
<evidence type="ECO:0000256" key="1">
    <source>
        <dbReference type="ARBA" id="ARBA00004651"/>
    </source>
</evidence>
<feature type="transmembrane region" description="Helical" evidence="8">
    <location>
        <begin position="56"/>
        <end position="78"/>
    </location>
</feature>
<sequence>MVWLFLIIAIILEVGAALSLRVATNGKKLFFIAVVIGYLGAFFFLTQVLSLGLGIGVAYGIWAASGVALTAVASKFLFNEPFTWVMAAGIALIIGGVLLVELGAAH</sequence>
<evidence type="ECO:0000256" key="3">
    <source>
        <dbReference type="ARBA" id="ARBA00022475"/>
    </source>
</evidence>
<dbReference type="Pfam" id="PF00893">
    <property type="entry name" value="Multi_Drug_Res"/>
    <property type="match status" value="1"/>
</dbReference>
<name>A0A1R4F6Z1_9MICO</name>
<gene>
    <name evidence="9" type="ORF">CZ674_02850</name>
</gene>
<proteinExistence type="inferred from homology"/>
<dbReference type="InterPro" id="IPR000390">
    <property type="entry name" value="Small_drug/metabolite_transptr"/>
</dbReference>
<comment type="similarity">
    <text evidence="7">Belongs to the drug/metabolite transporter (DMT) superfamily. Small multidrug resistance (SMR) (TC 2.A.7.1) family.</text>
</comment>
<reference evidence="9 10" key="1">
    <citation type="submission" date="2017-02" db="EMBL/GenBank/DDBJ databases">
        <authorList>
            <person name="Peterson S.W."/>
        </authorList>
    </citation>
    <scope>NUCLEOTIDE SEQUENCE [LARGE SCALE GENOMIC DNA]</scope>
    <source>
        <strain evidence="9 10">LMG 22410</strain>
    </source>
</reference>
<keyword evidence="2" id="KW-0813">Transport</keyword>
<keyword evidence="4 7" id="KW-0812">Transmembrane</keyword>
<dbReference type="OrthoDB" id="3175079at2"/>
<dbReference type="InterPro" id="IPR045324">
    <property type="entry name" value="Small_multidrug_res"/>
</dbReference>
<protein>
    <submittedName>
        <fullName evidence="9">Ethidium bromide-methyl viologen resistance protein EmrE</fullName>
    </submittedName>
</protein>